<protein>
    <recommendedName>
        <fullName evidence="3">Lipocalin-like domain-containing protein</fullName>
    </recommendedName>
</protein>
<comment type="caution">
    <text evidence="1">The sequence shown here is derived from an EMBL/GenBank/DDBJ whole genome shotgun (WGS) entry which is preliminary data.</text>
</comment>
<reference evidence="2" key="2">
    <citation type="submission" date="2018-12" db="EMBL/GenBank/DDBJ databases">
        <title>Maribacter lutimaris sp. nov., isolated from marine sediment.</title>
        <authorList>
            <person name="Kim K.K."/>
        </authorList>
    </citation>
    <scope>NUCLEOTIDE SEQUENCE [LARGE SCALE GENOMIC DNA]</scope>
    <source>
        <strain evidence="2">PoM-212</strain>
    </source>
</reference>
<dbReference type="EMBL" id="QUSX01000002">
    <property type="protein sequence ID" value="RRQ48914.1"/>
    <property type="molecule type" value="Genomic_DNA"/>
</dbReference>
<evidence type="ECO:0000313" key="2">
    <source>
        <dbReference type="Proteomes" id="UP000286990"/>
    </source>
</evidence>
<proteinExistence type="predicted"/>
<organism evidence="1 2">
    <name type="scientific">Maribacter algicola</name>
    <dbReference type="NCBI Taxonomy" id="2498892"/>
    <lineage>
        <taxon>Bacteria</taxon>
        <taxon>Pseudomonadati</taxon>
        <taxon>Bacteroidota</taxon>
        <taxon>Flavobacteriia</taxon>
        <taxon>Flavobacteriales</taxon>
        <taxon>Flavobacteriaceae</taxon>
        <taxon>Maribacter</taxon>
    </lineage>
</organism>
<name>A0A426RIV8_9FLAO</name>
<evidence type="ECO:0000313" key="1">
    <source>
        <dbReference type="EMBL" id="RRQ48914.1"/>
    </source>
</evidence>
<dbReference type="Proteomes" id="UP000286990">
    <property type="component" value="Unassembled WGS sequence"/>
</dbReference>
<gene>
    <name evidence="1" type="ORF">DZC72_14745</name>
</gene>
<dbReference type="OrthoDB" id="1143855at2"/>
<dbReference type="RefSeq" id="WP_125223638.1">
    <property type="nucleotide sequence ID" value="NZ_QUSX01000002.1"/>
</dbReference>
<keyword evidence="2" id="KW-1185">Reference proteome</keyword>
<dbReference type="AlphaFoldDB" id="A0A426RIV8"/>
<evidence type="ECO:0008006" key="3">
    <source>
        <dbReference type="Google" id="ProtNLM"/>
    </source>
</evidence>
<accession>A0A426RIV8</accession>
<reference evidence="2" key="1">
    <citation type="submission" date="2018-08" db="EMBL/GenBank/DDBJ databases">
        <authorList>
            <person name="Khan S.A."/>
            <person name="J S.E."/>
        </authorList>
    </citation>
    <scope>NUCLEOTIDE SEQUENCE [LARGE SCALE GENOMIC DNA]</scope>
    <source>
        <strain evidence="2">PoM-212</strain>
    </source>
</reference>
<dbReference type="PROSITE" id="PS51257">
    <property type="entry name" value="PROKAR_LIPOPROTEIN"/>
    <property type="match status" value="1"/>
</dbReference>
<sequence>MRRFLILFAISMVSCSGRVSLEDLHHLNGYWEIKEVEFSNGSTKEYPMNTVVDYIELKDGKGYRKKMVPRFDGTFETSDDAEPFSIVEENGMFFMRYENPLSEWQERLLSLSGDSFSVENPEGITYYFKRFEPIKLD</sequence>